<dbReference type="Proteomes" id="UP000233837">
    <property type="component" value="Unassembled WGS sequence"/>
</dbReference>
<dbReference type="AlphaFoldDB" id="A0A2I0WGR8"/>
<dbReference type="EMBL" id="KZ502668">
    <property type="protein sequence ID" value="PKU74867.1"/>
    <property type="molecule type" value="Genomic_DNA"/>
</dbReference>
<accession>A0A2I0WGR8</accession>
<protein>
    <submittedName>
        <fullName evidence="1">Uncharacterized protein</fullName>
    </submittedName>
</protein>
<organism evidence="1 2">
    <name type="scientific">Dendrobium catenatum</name>
    <dbReference type="NCBI Taxonomy" id="906689"/>
    <lineage>
        <taxon>Eukaryota</taxon>
        <taxon>Viridiplantae</taxon>
        <taxon>Streptophyta</taxon>
        <taxon>Embryophyta</taxon>
        <taxon>Tracheophyta</taxon>
        <taxon>Spermatophyta</taxon>
        <taxon>Magnoliopsida</taxon>
        <taxon>Liliopsida</taxon>
        <taxon>Asparagales</taxon>
        <taxon>Orchidaceae</taxon>
        <taxon>Epidendroideae</taxon>
        <taxon>Malaxideae</taxon>
        <taxon>Dendrobiinae</taxon>
        <taxon>Dendrobium</taxon>
    </lineage>
</organism>
<gene>
    <name evidence="1" type="ORF">MA16_Dca005058</name>
</gene>
<reference evidence="1 2" key="2">
    <citation type="journal article" date="2017" name="Nature">
        <title>The Apostasia genome and the evolution of orchids.</title>
        <authorList>
            <person name="Zhang G.Q."/>
            <person name="Liu K.W."/>
            <person name="Li Z."/>
            <person name="Lohaus R."/>
            <person name="Hsiao Y.Y."/>
            <person name="Niu S.C."/>
            <person name="Wang J.Y."/>
            <person name="Lin Y.C."/>
            <person name="Xu Q."/>
            <person name="Chen L.J."/>
            <person name="Yoshida K."/>
            <person name="Fujiwara S."/>
            <person name="Wang Z.W."/>
            <person name="Zhang Y.Q."/>
            <person name="Mitsuda N."/>
            <person name="Wang M."/>
            <person name="Liu G.H."/>
            <person name="Pecoraro L."/>
            <person name="Huang H.X."/>
            <person name="Xiao X.J."/>
            <person name="Lin M."/>
            <person name="Wu X.Y."/>
            <person name="Wu W.L."/>
            <person name="Chen Y.Y."/>
            <person name="Chang S.B."/>
            <person name="Sakamoto S."/>
            <person name="Ohme-Takagi M."/>
            <person name="Yagi M."/>
            <person name="Zeng S.J."/>
            <person name="Shen C.Y."/>
            <person name="Yeh C.M."/>
            <person name="Luo Y.B."/>
            <person name="Tsai W.C."/>
            <person name="Van de Peer Y."/>
            <person name="Liu Z.J."/>
        </authorList>
    </citation>
    <scope>NUCLEOTIDE SEQUENCE [LARGE SCALE GENOMIC DNA]</scope>
    <source>
        <tissue evidence="1">The whole plant</tissue>
    </source>
</reference>
<proteinExistence type="predicted"/>
<keyword evidence="2" id="KW-1185">Reference proteome</keyword>
<evidence type="ECO:0000313" key="1">
    <source>
        <dbReference type="EMBL" id="PKU74867.1"/>
    </source>
</evidence>
<sequence length="79" mass="8830">MQDSKAGEGRLGIARLSWCGTGARMLCDVRYMCLGEDCLAGPRQFGFVASQCRDCINHFFGSFIAVRLRSFDDVPSYRI</sequence>
<reference evidence="1 2" key="1">
    <citation type="journal article" date="2016" name="Sci. Rep.">
        <title>The Dendrobium catenatum Lindl. genome sequence provides insights into polysaccharide synthase, floral development and adaptive evolution.</title>
        <authorList>
            <person name="Zhang G.Q."/>
            <person name="Xu Q."/>
            <person name="Bian C."/>
            <person name="Tsai W.C."/>
            <person name="Yeh C.M."/>
            <person name="Liu K.W."/>
            <person name="Yoshida K."/>
            <person name="Zhang L.S."/>
            <person name="Chang S.B."/>
            <person name="Chen F."/>
            <person name="Shi Y."/>
            <person name="Su Y.Y."/>
            <person name="Zhang Y.Q."/>
            <person name="Chen L.J."/>
            <person name="Yin Y."/>
            <person name="Lin M."/>
            <person name="Huang H."/>
            <person name="Deng H."/>
            <person name="Wang Z.W."/>
            <person name="Zhu S.L."/>
            <person name="Zhao X."/>
            <person name="Deng C."/>
            <person name="Niu S.C."/>
            <person name="Huang J."/>
            <person name="Wang M."/>
            <person name="Liu G.H."/>
            <person name="Yang H.J."/>
            <person name="Xiao X.J."/>
            <person name="Hsiao Y.Y."/>
            <person name="Wu W.L."/>
            <person name="Chen Y.Y."/>
            <person name="Mitsuda N."/>
            <person name="Ohme-Takagi M."/>
            <person name="Luo Y.B."/>
            <person name="Van de Peer Y."/>
            <person name="Liu Z.J."/>
        </authorList>
    </citation>
    <scope>NUCLEOTIDE SEQUENCE [LARGE SCALE GENOMIC DNA]</scope>
    <source>
        <tissue evidence="1">The whole plant</tissue>
    </source>
</reference>
<evidence type="ECO:0000313" key="2">
    <source>
        <dbReference type="Proteomes" id="UP000233837"/>
    </source>
</evidence>
<name>A0A2I0WGR8_9ASPA</name>